<name>A0AAD5EFX6_UMBRA</name>
<dbReference type="Proteomes" id="UP001206595">
    <property type="component" value="Unassembled WGS sequence"/>
</dbReference>
<feature type="compositionally biased region" description="Basic and acidic residues" evidence="1">
    <location>
        <begin position="251"/>
        <end position="265"/>
    </location>
</feature>
<keyword evidence="3" id="KW-1185">Reference proteome</keyword>
<evidence type="ECO:0000313" key="2">
    <source>
        <dbReference type="EMBL" id="KAI8582983.1"/>
    </source>
</evidence>
<comment type="caution">
    <text evidence="2">The sequence shown here is derived from an EMBL/GenBank/DDBJ whole genome shotgun (WGS) entry which is preliminary data.</text>
</comment>
<feature type="compositionally biased region" description="Basic and acidic residues" evidence="1">
    <location>
        <begin position="195"/>
        <end position="209"/>
    </location>
</feature>
<sequence>MSTNNNESITENQSEFPPLGSQSPSSLDRSSGSLSNDRSWADIAEEVPKEAAEHRPNAWENTKDHASYAEVAEHQNRQDEEFPTPQQATEQLEKAGELEPAPKSQGVSDILEEQHDKVHPENTTEPPNPDRSYASATENRDFPPLDETAKDQEAPQTSDLSDLPDVNEMLNEDSVKIPPPPPAQSFAKIASKTPPPEEPKEPKEPKNEKPVAAQKVEAPKPVKPNFPPLEEARDTNSPVTDLSDLPSAHDMLQEKSVKDNTPDRSFADITKENLKDAPPSAKAKPVDSLPVFNEDEILKEETRREARKYVHGGEDANVAPEMEKSIEVAEAEEIDEEDGKGAVMRHISYFDRKQRGKITLFDTFVCKYPS</sequence>
<reference evidence="2" key="1">
    <citation type="submission" date="2021-06" db="EMBL/GenBank/DDBJ databases">
        <authorList>
            <consortium name="DOE Joint Genome Institute"/>
            <person name="Mondo S.J."/>
            <person name="Amses K.R."/>
            <person name="Simmons D.R."/>
            <person name="Longcore J.E."/>
            <person name="Seto K."/>
            <person name="Alves G.H."/>
            <person name="Bonds A.E."/>
            <person name="Quandt C.A."/>
            <person name="Davis W.J."/>
            <person name="Chang Y."/>
            <person name="Letcher P.M."/>
            <person name="Powell M.J."/>
            <person name="Kuo A."/>
            <person name="Labutti K."/>
            <person name="Pangilinan J."/>
            <person name="Andreopoulos W."/>
            <person name="Tritt A."/>
            <person name="Riley R."/>
            <person name="Hundley H."/>
            <person name="Johnson J."/>
            <person name="Lipzen A."/>
            <person name="Barry K."/>
            <person name="Berbee M.L."/>
            <person name="Buchler N.E."/>
            <person name="Grigoriev I.V."/>
            <person name="Spatafora J.W."/>
            <person name="Stajich J.E."/>
            <person name="James T.Y."/>
        </authorList>
    </citation>
    <scope>NUCLEOTIDE SEQUENCE</scope>
    <source>
        <strain evidence="2">AG</strain>
    </source>
</reference>
<dbReference type="RefSeq" id="XP_051447987.1">
    <property type="nucleotide sequence ID" value="XM_051586440.1"/>
</dbReference>
<evidence type="ECO:0000313" key="3">
    <source>
        <dbReference type="Proteomes" id="UP001206595"/>
    </source>
</evidence>
<gene>
    <name evidence="2" type="ORF">K450DRAFT_225742</name>
</gene>
<feature type="compositionally biased region" description="Basic and acidic residues" evidence="1">
    <location>
        <begin position="138"/>
        <end position="153"/>
    </location>
</feature>
<feature type="compositionally biased region" description="Basic and acidic residues" evidence="1">
    <location>
        <begin position="112"/>
        <end position="122"/>
    </location>
</feature>
<feature type="compositionally biased region" description="Low complexity" evidence="1">
    <location>
        <begin position="20"/>
        <end position="38"/>
    </location>
</feature>
<dbReference type="GeneID" id="75911788"/>
<accession>A0AAD5EFX6</accession>
<dbReference type="EMBL" id="MU620898">
    <property type="protein sequence ID" value="KAI8582983.1"/>
    <property type="molecule type" value="Genomic_DNA"/>
</dbReference>
<reference evidence="2" key="2">
    <citation type="journal article" date="2022" name="Proc. Natl. Acad. Sci. U.S.A.">
        <title>Diploid-dominant life cycles characterize the early evolution of Fungi.</title>
        <authorList>
            <person name="Amses K.R."/>
            <person name="Simmons D.R."/>
            <person name="Longcore J.E."/>
            <person name="Mondo S.J."/>
            <person name="Seto K."/>
            <person name="Jeronimo G.H."/>
            <person name="Bonds A.E."/>
            <person name="Quandt C.A."/>
            <person name="Davis W.J."/>
            <person name="Chang Y."/>
            <person name="Federici B.A."/>
            <person name="Kuo A."/>
            <person name="LaButti K."/>
            <person name="Pangilinan J."/>
            <person name="Andreopoulos W."/>
            <person name="Tritt A."/>
            <person name="Riley R."/>
            <person name="Hundley H."/>
            <person name="Johnson J."/>
            <person name="Lipzen A."/>
            <person name="Barry K."/>
            <person name="Lang B.F."/>
            <person name="Cuomo C.A."/>
            <person name="Buchler N.E."/>
            <person name="Grigoriev I.V."/>
            <person name="Spatafora J.W."/>
            <person name="Stajich J.E."/>
            <person name="James T.Y."/>
        </authorList>
    </citation>
    <scope>NUCLEOTIDE SEQUENCE</scope>
    <source>
        <strain evidence="2">AG</strain>
    </source>
</reference>
<proteinExistence type="predicted"/>
<feature type="region of interest" description="Disordered" evidence="1">
    <location>
        <begin position="1"/>
        <end position="265"/>
    </location>
</feature>
<feature type="compositionally biased region" description="Polar residues" evidence="1">
    <location>
        <begin position="1"/>
        <end position="15"/>
    </location>
</feature>
<organism evidence="2 3">
    <name type="scientific">Umbelopsis ramanniana AG</name>
    <dbReference type="NCBI Taxonomy" id="1314678"/>
    <lineage>
        <taxon>Eukaryota</taxon>
        <taxon>Fungi</taxon>
        <taxon>Fungi incertae sedis</taxon>
        <taxon>Mucoromycota</taxon>
        <taxon>Mucoromycotina</taxon>
        <taxon>Umbelopsidomycetes</taxon>
        <taxon>Umbelopsidales</taxon>
        <taxon>Umbelopsidaceae</taxon>
        <taxon>Umbelopsis</taxon>
    </lineage>
</organism>
<evidence type="ECO:0000256" key="1">
    <source>
        <dbReference type="SAM" id="MobiDB-lite"/>
    </source>
</evidence>
<dbReference type="AlphaFoldDB" id="A0AAD5EFX6"/>
<protein>
    <submittedName>
        <fullName evidence="2">Uncharacterized protein</fullName>
    </submittedName>
</protein>
<feature type="compositionally biased region" description="Basic and acidic residues" evidence="1">
    <location>
        <begin position="46"/>
        <end position="80"/>
    </location>
</feature>